<feature type="compositionally biased region" description="Acidic residues" evidence="1">
    <location>
        <begin position="270"/>
        <end position="279"/>
    </location>
</feature>
<dbReference type="PANTHER" id="PTHR46163">
    <property type="entry name" value="TYROSINE-PROTEIN PHOSPHATASE-RELATED"/>
    <property type="match status" value="1"/>
</dbReference>
<dbReference type="GO" id="GO:0004725">
    <property type="term" value="F:protein tyrosine phosphatase activity"/>
    <property type="evidence" value="ECO:0007669"/>
    <property type="project" value="InterPro"/>
</dbReference>
<dbReference type="EMBL" id="JI169211">
    <property type="protein sequence ID" value="ADY43734.1"/>
    <property type="molecule type" value="mRNA"/>
</dbReference>
<feature type="domain" description="Tyrosine specific protein phosphatases" evidence="3">
    <location>
        <begin position="490"/>
        <end position="561"/>
    </location>
</feature>
<feature type="compositionally biased region" description="Polar residues" evidence="1">
    <location>
        <begin position="86"/>
        <end position="106"/>
    </location>
</feature>
<evidence type="ECO:0000259" key="2">
    <source>
        <dbReference type="PROSITE" id="PS50055"/>
    </source>
</evidence>
<evidence type="ECO:0000259" key="3">
    <source>
        <dbReference type="PROSITE" id="PS50056"/>
    </source>
</evidence>
<dbReference type="Pfam" id="PF00102">
    <property type="entry name" value="Y_phosphatase"/>
    <property type="match status" value="1"/>
</dbReference>
<organism evidence="4">
    <name type="scientific">Ascaris suum</name>
    <name type="common">Pig roundworm</name>
    <name type="synonym">Ascaris lumbricoides</name>
    <dbReference type="NCBI Taxonomy" id="6253"/>
    <lineage>
        <taxon>Eukaryota</taxon>
        <taxon>Metazoa</taxon>
        <taxon>Ecdysozoa</taxon>
        <taxon>Nematoda</taxon>
        <taxon>Chromadorea</taxon>
        <taxon>Rhabditida</taxon>
        <taxon>Spirurina</taxon>
        <taxon>Ascaridomorpha</taxon>
        <taxon>Ascaridoidea</taxon>
        <taxon>Ascarididae</taxon>
        <taxon>Ascaris</taxon>
    </lineage>
</organism>
<feature type="compositionally biased region" description="Basic residues" evidence="1">
    <location>
        <begin position="226"/>
        <end position="235"/>
    </location>
</feature>
<dbReference type="CDD" id="cd00047">
    <property type="entry name" value="PTPc"/>
    <property type="match status" value="1"/>
</dbReference>
<dbReference type="InterPro" id="IPR003595">
    <property type="entry name" value="Tyr_Pase_cat"/>
</dbReference>
<evidence type="ECO:0000313" key="4">
    <source>
        <dbReference type="EMBL" id="ADY43734.1"/>
    </source>
</evidence>
<protein>
    <submittedName>
        <fullName evidence="4">Receptor-type tyrosine-protein phosphatase O</fullName>
    </submittedName>
</protein>
<dbReference type="SMART" id="SM00404">
    <property type="entry name" value="PTPc_motif"/>
    <property type="match status" value="1"/>
</dbReference>
<dbReference type="SUPFAM" id="SSF52799">
    <property type="entry name" value="(Phosphotyrosine protein) phosphatases II"/>
    <property type="match status" value="1"/>
</dbReference>
<dbReference type="AlphaFoldDB" id="F1L0T0"/>
<dbReference type="InterPro" id="IPR029021">
    <property type="entry name" value="Prot-tyrosine_phosphatase-like"/>
</dbReference>
<dbReference type="InterPro" id="IPR016130">
    <property type="entry name" value="Tyr_Pase_AS"/>
</dbReference>
<dbReference type="PANTHER" id="PTHR46163:SF5">
    <property type="entry name" value="TYROSINE-PROTEIN PHOSPHATASE"/>
    <property type="match status" value="1"/>
</dbReference>
<feature type="region of interest" description="Disordered" evidence="1">
    <location>
        <begin position="207"/>
        <end position="279"/>
    </location>
</feature>
<dbReference type="InterPro" id="IPR000242">
    <property type="entry name" value="PTP_cat"/>
</dbReference>
<dbReference type="SMART" id="SM00194">
    <property type="entry name" value="PTPc"/>
    <property type="match status" value="1"/>
</dbReference>
<name>F1L0T0_ASCSU</name>
<evidence type="ECO:0000256" key="1">
    <source>
        <dbReference type="SAM" id="MobiDB-lite"/>
    </source>
</evidence>
<accession>F1L0T0</accession>
<dbReference type="PROSITE" id="PS50055">
    <property type="entry name" value="TYR_PHOSPHATASE_PTP"/>
    <property type="match status" value="1"/>
</dbReference>
<reference evidence="4" key="1">
    <citation type="journal article" date="2011" name="Genome Res.">
        <title>Deep small RNA sequencing from the nematode Ascaris reveals conservation, functional diversification, and novel developmental profiles.</title>
        <authorList>
            <person name="Wang J."/>
            <person name="Czech B."/>
            <person name="Crunk A."/>
            <person name="Wallace A."/>
            <person name="Mitreva M."/>
            <person name="Hannon G.J."/>
            <person name="Davis R.E."/>
        </authorList>
    </citation>
    <scope>NUCLEOTIDE SEQUENCE</scope>
</reference>
<dbReference type="InterPro" id="IPR000387">
    <property type="entry name" value="Tyr_Pase_dom"/>
</dbReference>
<dbReference type="PROSITE" id="PS00383">
    <property type="entry name" value="TYR_PHOSPHATASE_1"/>
    <property type="match status" value="1"/>
</dbReference>
<keyword evidence="4" id="KW-0675">Receptor</keyword>
<dbReference type="PROSITE" id="PS50056">
    <property type="entry name" value="TYR_PHOSPHATASE_2"/>
    <property type="match status" value="1"/>
</dbReference>
<proteinExistence type="evidence at transcript level"/>
<feature type="domain" description="Tyrosine-protein phosphatase" evidence="2">
    <location>
        <begin position="313"/>
        <end position="570"/>
    </location>
</feature>
<sequence>MGNAHAALRKKKLITVSHQAVPSVHKQSAVPIQRLKSPHAVRSEGQVLNANAVNAAGLHQMPAALPAQKQLPETQQRQKVAPTKCLNESSTSAEIVKSSAQSSGQPKSPKRRPRGLAFHRKKGEADDLQTAKEPKCSSKFRQLAIFQRKNDDEDDLRTAKERKSTSLTIGRLGIGLFKTKDESAYLKTAEDSTPRSKFRRLIAFRKKSSTSMDSTQTARELPNRSWFRRSLRRKTSPNDYTQESTKTAREHRQSISRRPNSTPHPRQDHEGEEMTQEQDSEISMSINGFNRGKTQNEIQAWVDRMLDKGVRGLRQEFTLLRVATKPTADKYQQFTVNAPFGRNRYKDVFCLDESRIVLRNHPSGNDYIHANYVSTPMTPNRFICAQAPKEETVYDFWLMVLQEQTDVIVMLGDFIEKQKAKCAQYFPQEENVNFLVSDVKVQCITKTVLTEFPCKMLRRSLLVTRNGSTLKVTHYHWSAWPDHGVPNADHSPFRLLHMIRSTKRPICVHCSAGIGRTGSIVAIEYILERLKANASCDDLIDIVKQLRKQRAGIVQTDLQYLYVHRVMLIYFTDMKLITESDRLSNFIHEYEQLIPPFQ</sequence>
<feature type="compositionally biased region" description="Basic and acidic residues" evidence="1">
    <location>
        <begin position="123"/>
        <end position="134"/>
    </location>
</feature>
<dbReference type="PRINTS" id="PR00700">
    <property type="entry name" value="PRTYPHPHTASE"/>
</dbReference>
<feature type="compositionally biased region" description="Basic residues" evidence="1">
    <location>
        <begin position="108"/>
        <end position="122"/>
    </location>
</feature>
<dbReference type="InterPro" id="IPR052782">
    <property type="entry name" value="Oocyte-zygote_transition_reg"/>
</dbReference>
<feature type="region of interest" description="Disordered" evidence="1">
    <location>
        <begin position="70"/>
        <end position="134"/>
    </location>
</feature>
<feature type="compositionally biased region" description="Polar residues" evidence="1">
    <location>
        <begin position="209"/>
        <end position="218"/>
    </location>
</feature>
<dbReference type="Gene3D" id="3.90.190.10">
    <property type="entry name" value="Protein tyrosine phosphatase superfamily"/>
    <property type="match status" value="1"/>
</dbReference>